<feature type="repeat" description="ANK" evidence="1">
    <location>
        <begin position="660"/>
        <end position="692"/>
    </location>
</feature>
<dbReference type="GO" id="GO:0035861">
    <property type="term" value="C:site of double-strand break"/>
    <property type="evidence" value="ECO:0000318"/>
    <property type="project" value="GO_Central"/>
</dbReference>
<proteinExistence type="predicted"/>
<keyword evidence="3" id="KW-1185">Reference proteome</keyword>
<dbReference type="Gene3D" id="1.25.40.20">
    <property type="entry name" value="Ankyrin repeat-containing domain"/>
    <property type="match status" value="1"/>
</dbReference>
<keyword evidence="1" id="KW-0040">ANK repeat</keyword>
<dbReference type="eggNOG" id="KOG0504">
    <property type="taxonomic scope" value="Eukaryota"/>
</dbReference>
<dbReference type="KEGG" id="tad:TRIADDRAFT_51497"/>
<dbReference type="GO" id="GO:2000781">
    <property type="term" value="P:positive regulation of double-strand break repair"/>
    <property type="evidence" value="ECO:0007669"/>
    <property type="project" value="InterPro"/>
</dbReference>
<dbReference type="SUPFAM" id="SSF48403">
    <property type="entry name" value="Ankyrin repeat"/>
    <property type="match status" value="1"/>
</dbReference>
<evidence type="ECO:0000256" key="1">
    <source>
        <dbReference type="PROSITE-ProRule" id="PRU00023"/>
    </source>
</evidence>
<organism evidence="2 3">
    <name type="scientific">Trichoplax adhaerens</name>
    <name type="common">Trichoplax reptans</name>
    <dbReference type="NCBI Taxonomy" id="10228"/>
    <lineage>
        <taxon>Eukaryota</taxon>
        <taxon>Metazoa</taxon>
        <taxon>Placozoa</taxon>
        <taxon>Uniplacotomia</taxon>
        <taxon>Trichoplacea</taxon>
        <taxon>Trichoplacidae</taxon>
        <taxon>Trichoplax</taxon>
    </lineage>
</organism>
<dbReference type="OMA" id="YIGHYLF"/>
<dbReference type="SUPFAM" id="SSF52113">
    <property type="entry name" value="BRCT domain"/>
    <property type="match status" value="1"/>
</dbReference>
<dbReference type="PhylomeDB" id="B3RJD3"/>
<dbReference type="STRING" id="10228.B3RJD3"/>
<dbReference type="EMBL" id="DS985241">
    <property type="protein sequence ID" value="EDV29313.1"/>
    <property type="molecule type" value="Genomic_DNA"/>
</dbReference>
<dbReference type="AlphaFoldDB" id="B3RJD3"/>
<dbReference type="InterPro" id="IPR042479">
    <property type="entry name" value="Slf1"/>
</dbReference>
<accession>B3RJD3</accession>
<dbReference type="eggNOG" id="KOG1929">
    <property type="taxonomic scope" value="Eukaryota"/>
</dbReference>
<dbReference type="Pfam" id="PF12796">
    <property type="entry name" value="Ank_2"/>
    <property type="match status" value="1"/>
</dbReference>
<dbReference type="InterPro" id="IPR036770">
    <property type="entry name" value="Ankyrin_rpt-contain_sf"/>
</dbReference>
<dbReference type="GO" id="GO:0006974">
    <property type="term" value="P:DNA damage response"/>
    <property type="evidence" value="ECO:0000318"/>
    <property type="project" value="GO_Central"/>
</dbReference>
<dbReference type="RefSeq" id="XP_002108515.1">
    <property type="nucleotide sequence ID" value="XM_002108479.1"/>
</dbReference>
<dbReference type="HOGENOM" id="CLU_351378_0_0_1"/>
<name>B3RJD3_TRIAD</name>
<dbReference type="GeneID" id="6749729"/>
<dbReference type="CTD" id="6749729"/>
<dbReference type="OrthoDB" id="273147at2759"/>
<dbReference type="SMART" id="SM00248">
    <property type="entry name" value="ANK"/>
    <property type="match status" value="3"/>
</dbReference>
<dbReference type="PANTHER" id="PTHR46677:SF1">
    <property type="entry name" value="SMC5-SMC6 COMPLEX LOCALIZATION FACTOR PROTEIN 1"/>
    <property type="match status" value="1"/>
</dbReference>
<dbReference type="Proteomes" id="UP000009022">
    <property type="component" value="Unassembled WGS sequence"/>
</dbReference>
<evidence type="ECO:0008006" key="4">
    <source>
        <dbReference type="Google" id="ProtNLM"/>
    </source>
</evidence>
<dbReference type="InterPro" id="IPR036420">
    <property type="entry name" value="BRCT_dom_sf"/>
</dbReference>
<dbReference type="GO" id="GO:1990166">
    <property type="term" value="P:protein localization to site of double-strand break"/>
    <property type="evidence" value="ECO:0000318"/>
    <property type="project" value="GO_Central"/>
</dbReference>
<dbReference type="GO" id="GO:0005634">
    <property type="term" value="C:nucleus"/>
    <property type="evidence" value="ECO:0000318"/>
    <property type="project" value="GO_Central"/>
</dbReference>
<reference evidence="2 3" key="1">
    <citation type="journal article" date="2008" name="Nature">
        <title>The Trichoplax genome and the nature of placozoans.</title>
        <authorList>
            <person name="Srivastava M."/>
            <person name="Begovic E."/>
            <person name="Chapman J."/>
            <person name="Putnam N.H."/>
            <person name="Hellsten U."/>
            <person name="Kawashima T."/>
            <person name="Kuo A."/>
            <person name="Mitros T."/>
            <person name="Salamov A."/>
            <person name="Carpenter M.L."/>
            <person name="Signorovitch A.Y."/>
            <person name="Moreno M.A."/>
            <person name="Kamm K."/>
            <person name="Grimwood J."/>
            <person name="Schmutz J."/>
            <person name="Shapiro H."/>
            <person name="Grigoriev I.V."/>
            <person name="Buss L.W."/>
            <person name="Schierwater B."/>
            <person name="Dellaporta S.L."/>
            <person name="Rokhsar D.S."/>
        </authorList>
    </citation>
    <scope>NUCLEOTIDE SEQUENCE [LARGE SCALE GENOMIC DNA]</scope>
    <source>
        <strain evidence="2 3">Grell-BS-1999</strain>
    </source>
</reference>
<dbReference type="PROSITE" id="PS50088">
    <property type="entry name" value="ANK_REPEAT"/>
    <property type="match status" value="2"/>
</dbReference>
<dbReference type="PANTHER" id="PTHR46677">
    <property type="entry name" value="SMC5-SMC6 COMPLEX LOCALIZATION FACTOR PROTEIN 1"/>
    <property type="match status" value="1"/>
</dbReference>
<dbReference type="Gene3D" id="3.40.50.10190">
    <property type="entry name" value="BRCT domain"/>
    <property type="match status" value="1"/>
</dbReference>
<feature type="repeat" description="ANK" evidence="1">
    <location>
        <begin position="732"/>
        <end position="764"/>
    </location>
</feature>
<evidence type="ECO:0000313" key="2">
    <source>
        <dbReference type="EMBL" id="EDV29313.1"/>
    </source>
</evidence>
<gene>
    <name evidence="2" type="ORF">TRIADDRAFT_51497</name>
</gene>
<protein>
    <recommendedName>
        <fullName evidence="4">SMC5-SMC6 complex localization factor protein 1</fullName>
    </recommendedName>
</protein>
<dbReference type="InterPro" id="IPR002110">
    <property type="entry name" value="Ankyrin_rpt"/>
</dbReference>
<dbReference type="InParanoid" id="B3RJD3"/>
<sequence length="907" mass="103766">MAANLSAQAIVSSVCNLVIARSPFGSTTTHLICKRPTRSGIFVGACAKGIWILKRSFIDDSEKVGRWLDESQFEWSSNDAKHYPFVEKNLFHAPKFWREARSRNYLPFEKCTVVIFCNDEQKLRGYQSVLDIGGARVMTREEFEEKPRTANFLFFEPNCKQFVAKYEKIVPQIHQTDSIADIIINQACNESATLMTRPAFFSEGIDLPRPSTGKKRRLVTDSRNRKRTDMIESCGFDYSRRLVRPSSLRIPVNRQQDQICRNRLFLIHTEEQVHNRQRQNYNPMPVDEVTLFENHLYHKHYHSAIQIIKNCMIQFYPTSVVLRALVQSFIMVNEDDALQNEGFSLLMECLRRYPPTSAELKREYKLSLCPSIHCSKKYTPDSISTEMWRFIIECIDKFLTGNENNSHVIILRFIVKLLWTDYKAFFNSSIINTKEKSKQPIMFSLLWPYHYQTPCACDKHTELLNAFLSLYERNPNFSSEAVSMVYSIYLLSIDCCYVADQYPKSFHQSDWQPFLGEQGLSLAIKLAGRTDQMKCSHSKLNLINNIPLDWLTACVCEFILLTFDGSNAIVKTSGKLTNESLSLQKVLNCYFQLVPYGRKIKSNDFQKVQFKIPQRQNGIFHILTYSCMMPGSADKLILYYSSSIARCKRVKGNLEKRNAKGETKLHLACKRNEVNKIKKLIVSGTDVNALDNCDWTPLHEACNRGNTEAAKAMIKLSQKLNKNHNMVASGDGGVTPMHDAILNDHYEAAVVLLEYGGPLFLTHQGSCDVTPLELVDEEKKKKRLTSIANDVGYKSYIVQVESCELYLTSLTCLIDILITQMIVQEPTINSGNDDEICIVGVINEARTQAPSVRSPGNTLRTVFNKLSDLESHVLAIIDGKKLTNVCKQNLARMKLDVWHAMRILRNN</sequence>
<dbReference type="PROSITE" id="PS50297">
    <property type="entry name" value="ANK_REP_REGION"/>
    <property type="match status" value="1"/>
</dbReference>
<evidence type="ECO:0000313" key="3">
    <source>
        <dbReference type="Proteomes" id="UP000009022"/>
    </source>
</evidence>